<keyword evidence="2" id="KW-0732">Signal</keyword>
<evidence type="ECO:0000256" key="1">
    <source>
        <dbReference type="ARBA" id="ARBA00022801"/>
    </source>
</evidence>
<evidence type="ECO:0000256" key="2">
    <source>
        <dbReference type="SAM" id="SignalP"/>
    </source>
</evidence>
<dbReference type="Proteomes" id="UP000659697">
    <property type="component" value="Unassembled WGS sequence"/>
</dbReference>
<organism evidence="4 5">
    <name type="scientific">Alishewanella longhuensis</name>
    <dbReference type="NCBI Taxonomy" id="1091037"/>
    <lineage>
        <taxon>Bacteria</taxon>
        <taxon>Pseudomonadati</taxon>
        <taxon>Pseudomonadota</taxon>
        <taxon>Gammaproteobacteria</taxon>
        <taxon>Alteromonadales</taxon>
        <taxon>Alteromonadaceae</taxon>
        <taxon>Alishewanella</taxon>
    </lineage>
</organism>
<comment type="caution">
    <text evidence="4">The sequence shown here is derived from an EMBL/GenBank/DDBJ whole genome shotgun (WGS) entry which is preliminary data.</text>
</comment>
<dbReference type="EMBL" id="BNAO01000001">
    <property type="protein sequence ID" value="GHG60973.1"/>
    <property type="molecule type" value="Genomic_DNA"/>
</dbReference>
<dbReference type="Pfam" id="PF08450">
    <property type="entry name" value="SGL"/>
    <property type="match status" value="1"/>
</dbReference>
<accession>A0ABQ3KU10</accession>
<dbReference type="InterPro" id="IPR011042">
    <property type="entry name" value="6-blade_b-propeller_TolB-like"/>
</dbReference>
<protein>
    <submittedName>
        <fullName evidence="4">Gluconolactonase</fullName>
    </submittedName>
</protein>
<reference evidence="5" key="1">
    <citation type="journal article" date="2019" name="Int. J. Syst. Evol. Microbiol.">
        <title>The Global Catalogue of Microorganisms (GCM) 10K type strain sequencing project: providing services to taxonomists for standard genome sequencing and annotation.</title>
        <authorList>
            <consortium name="The Broad Institute Genomics Platform"/>
            <consortium name="The Broad Institute Genome Sequencing Center for Infectious Disease"/>
            <person name="Wu L."/>
            <person name="Ma J."/>
        </authorList>
    </citation>
    <scope>NUCLEOTIDE SEQUENCE [LARGE SCALE GENOMIC DNA]</scope>
    <source>
        <strain evidence="5">CGMCC 1.7003</strain>
    </source>
</reference>
<gene>
    <name evidence="4" type="primary">gnl</name>
    <name evidence="4" type="ORF">GCM10010919_04970</name>
</gene>
<evidence type="ECO:0000313" key="5">
    <source>
        <dbReference type="Proteomes" id="UP000659697"/>
    </source>
</evidence>
<dbReference type="InterPro" id="IPR051262">
    <property type="entry name" value="SMP-30/CGR1_Lactonase"/>
</dbReference>
<feature type="signal peptide" evidence="2">
    <location>
        <begin position="1"/>
        <end position="26"/>
    </location>
</feature>
<dbReference type="PANTHER" id="PTHR47572:SF4">
    <property type="entry name" value="LACTONASE DRP35"/>
    <property type="match status" value="1"/>
</dbReference>
<dbReference type="PANTHER" id="PTHR47572">
    <property type="entry name" value="LIPOPROTEIN-RELATED"/>
    <property type="match status" value="1"/>
</dbReference>
<evidence type="ECO:0000313" key="4">
    <source>
        <dbReference type="EMBL" id="GHG60973.1"/>
    </source>
</evidence>
<dbReference type="SUPFAM" id="SSF63829">
    <property type="entry name" value="Calcium-dependent phosphotriesterase"/>
    <property type="match status" value="1"/>
</dbReference>
<feature type="chain" id="PRO_5047441415" evidence="2">
    <location>
        <begin position="27"/>
        <end position="345"/>
    </location>
</feature>
<keyword evidence="5" id="KW-1185">Reference proteome</keyword>
<proteinExistence type="predicted"/>
<sequence length="345" mass="37142">MRIWTYIIVSCIINCLSGGFSAPLFATEPEPIAQPWQVQPVSVKHPAMLEVVAADARLELLAKGFRWSEGPVVEPASGDVLFSDVPENIVYRWSASQGLSVYLKPSGYTGIYPEDNLQQGANGLIFNSDNQLVLAQHGDRRLAILQDAATSVPQYLTLAGEYQNKLFNSPNDLVQHSSGAYYFTDPPYGLKGADNAAQKQQQANGIYRVSVDGSVSLLAANLTRPNGLAFSPDEQWLYVANSDPAAAQWWRYPVQADGQLGAAELFFDATAVAQSTHGLPDGLKILPSGILLATGPGGVWVISPTAEHLGTILTGVAAANVALSLDNDWLYITASQYLLRIKLAP</sequence>
<feature type="domain" description="SMP-30/Gluconolactonase/LRE-like region" evidence="3">
    <location>
        <begin position="67"/>
        <end position="335"/>
    </location>
</feature>
<dbReference type="Gene3D" id="2.120.10.30">
    <property type="entry name" value="TolB, C-terminal domain"/>
    <property type="match status" value="1"/>
</dbReference>
<name>A0ABQ3KU10_9ALTE</name>
<dbReference type="RefSeq" id="WP_189429800.1">
    <property type="nucleotide sequence ID" value="NZ_BNAO01000001.1"/>
</dbReference>
<evidence type="ECO:0000259" key="3">
    <source>
        <dbReference type="Pfam" id="PF08450"/>
    </source>
</evidence>
<dbReference type="InterPro" id="IPR013658">
    <property type="entry name" value="SGL"/>
</dbReference>
<keyword evidence="1" id="KW-0378">Hydrolase</keyword>